<keyword evidence="1" id="KW-0732">Signal</keyword>
<dbReference type="EMBL" id="QHHQ01000003">
    <property type="protein sequence ID" value="RAI01068.1"/>
    <property type="molecule type" value="Genomic_DNA"/>
</dbReference>
<dbReference type="InterPro" id="IPR010679">
    <property type="entry name" value="DUF1254"/>
</dbReference>
<dbReference type="Pfam" id="PF06863">
    <property type="entry name" value="DUF1254"/>
    <property type="match status" value="1"/>
</dbReference>
<dbReference type="SUPFAM" id="SSF160935">
    <property type="entry name" value="VPA0735-like"/>
    <property type="match status" value="1"/>
</dbReference>
<gene>
    <name evidence="4" type="ORF">DLJ53_17790</name>
</gene>
<feature type="domain" description="DUF1254" evidence="3">
    <location>
        <begin position="75"/>
        <end position="213"/>
    </location>
</feature>
<dbReference type="Proteomes" id="UP000249590">
    <property type="component" value="Unassembled WGS sequence"/>
</dbReference>
<feature type="signal peptide" evidence="1">
    <location>
        <begin position="1"/>
        <end position="29"/>
    </location>
</feature>
<evidence type="ECO:0000259" key="3">
    <source>
        <dbReference type="Pfam" id="PF06863"/>
    </source>
</evidence>
<feature type="domain" description="DUF1214" evidence="2">
    <location>
        <begin position="357"/>
        <end position="463"/>
    </location>
</feature>
<evidence type="ECO:0000313" key="4">
    <source>
        <dbReference type="EMBL" id="RAI01068.1"/>
    </source>
</evidence>
<accession>A0A8B2NZ37</accession>
<dbReference type="PANTHER" id="PTHR36509">
    <property type="entry name" value="BLL3101 PROTEIN"/>
    <property type="match status" value="1"/>
</dbReference>
<reference evidence="4 5" key="1">
    <citation type="submission" date="2018-05" db="EMBL/GenBank/DDBJ databases">
        <title>Acuticoccus sediminis sp. nov., isolated from deep-sea sediment of Indian Ocean.</title>
        <authorList>
            <person name="Liu X."/>
            <person name="Lai Q."/>
            <person name="Du Y."/>
            <person name="Sun F."/>
            <person name="Zhang X."/>
            <person name="Wang S."/>
            <person name="Shao Z."/>
        </authorList>
    </citation>
    <scope>NUCLEOTIDE SEQUENCE [LARGE SCALE GENOMIC DNA]</scope>
    <source>
        <strain evidence="4 5">PTG4-2</strain>
    </source>
</reference>
<dbReference type="InterPro" id="IPR010621">
    <property type="entry name" value="DUF1214"/>
</dbReference>
<sequence>MANIVFLSRRLGVLALLALVSLSASPLRAQDVTAEEAASNAQDAYLYFYPLITMDVTRKQMTNVPKPDGYAAPTNHFGNVLAYPSADNKVVVRLNFDTLYSSAWLDLTEVPVVISVPDTGGRYYLLPILDMWTDVFSSTGWRTTGTDAQTLLVAPQTWRPELRSGFDSIGLPADTIRVDAPTPHAWVIGRIKTDGEADYAAVNKIQEGLEIVPLSAWGDPAAEPADAPVDSSIDMKTPAKQQVDTMKADAYFSYAAELMKTNPPHLIDAPLLQRLERIGFIVGESYDVSAQSDVVQKAVSEAPARAQSLMQYMLPRLATTANGWSINTDTMGVYGVYYLKRAIVTQQGLGANRVADAVYPLNLVDADGQPLNGAHKYRIHFEKGELPPANAFWSVTLYDAEGYQVANSLNRFAVSSYMPFKTNSDGSLELYIQNESPAKEWEANWLPAPTGAFNLTMRLYAPKSDVLTGRWVPPAVKKATSTPGMVTQ</sequence>
<evidence type="ECO:0000256" key="1">
    <source>
        <dbReference type="SAM" id="SignalP"/>
    </source>
</evidence>
<dbReference type="Pfam" id="PF06742">
    <property type="entry name" value="DUF1214"/>
    <property type="match status" value="1"/>
</dbReference>
<evidence type="ECO:0000259" key="2">
    <source>
        <dbReference type="Pfam" id="PF06742"/>
    </source>
</evidence>
<feature type="chain" id="PRO_5032976001" description="DUF1254 domain-containing protein" evidence="1">
    <location>
        <begin position="30"/>
        <end position="488"/>
    </location>
</feature>
<proteinExistence type="predicted"/>
<dbReference type="AlphaFoldDB" id="A0A8B2NZ37"/>
<keyword evidence="5" id="KW-1185">Reference proteome</keyword>
<comment type="caution">
    <text evidence="4">The sequence shown here is derived from an EMBL/GenBank/DDBJ whole genome shotgun (WGS) entry which is preliminary data.</text>
</comment>
<dbReference type="InterPro" id="IPR037050">
    <property type="entry name" value="DUF1254_sf"/>
</dbReference>
<organism evidence="4 5">
    <name type="scientific">Acuticoccus sediminis</name>
    <dbReference type="NCBI Taxonomy" id="2184697"/>
    <lineage>
        <taxon>Bacteria</taxon>
        <taxon>Pseudomonadati</taxon>
        <taxon>Pseudomonadota</taxon>
        <taxon>Alphaproteobacteria</taxon>
        <taxon>Hyphomicrobiales</taxon>
        <taxon>Amorphaceae</taxon>
        <taxon>Acuticoccus</taxon>
    </lineage>
</organism>
<evidence type="ECO:0008006" key="6">
    <source>
        <dbReference type="Google" id="ProtNLM"/>
    </source>
</evidence>
<protein>
    <recommendedName>
        <fullName evidence="6">DUF1254 domain-containing protein</fullName>
    </recommendedName>
</protein>
<dbReference type="RefSeq" id="WP_111347640.1">
    <property type="nucleotide sequence ID" value="NZ_QHHQ01000003.1"/>
</dbReference>
<evidence type="ECO:0000313" key="5">
    <source>
        <dbReference type="Proteomes" id="UP000249590"/>
    </source>
</evidence>
<dbReference type="Gene3D" id="2.60.40.1610">
    <property type="entry name" value="Domain of unknown function DUF1254"/>
    <property type="match status" value="1"/>
</dbReference>
<dbReference type="OrthoDB" id="9777345at2"/>
<name>A0A8B2NZ37_9HYPH</name>
<dbReference type="InterPro" id="IPR037049">
    <property type="entry name" value="DUF1214_C_sf"/>
</dbReference>
<dbReference type="Gene3D" id="2.60.120.600">
    <property type="entry name" value="Domain of unknown function DUF1214, C-terminal domain"/>
    <property type="match status" value="1"/>
</dbReference>
<dbReference type="PANTHER" id="PTHR36509:SF2">
    <property type="entry name" value="BLL3101 PROTEIN"/>
    <property type="match status" value="1"/>
</dbReference>